<dbReference type="EMBL" id="JH767203">
    <property type="protein sequence ID" value="EQC27730.1"/>
    <property type="molecule type" value="Genomic_DNA"/>
</dbReference>
<feature type="domain" description="Jacalin-type lectin" evidence="1">
    <location>
        <begin position="333"/>
        <end position="473"/>
    </location>
</feature>
<dbReference type="Proteomes" id="UP000030762">
    <property type="component" value="Unassembled WGS sequence"/>
</dbReference>
<dbReference type="SMART" id="SM00915">
    <property type="entry name" value="Jacalin"/>
    <property type="match status" value="2"/>
</dbReference>
<dbReference type="InterPro" id="IPR001229">
    <property type="entry name" value="Jacalin-like_lectin_dom"/>
</dbReference>
<name>T0Q2U8_SAPDV</name>
<dbReference type="AlphaFoldDB" id="T0Q2U8"/>
<dbReference type="PROSITE" id="PS51752">
    <property type="entry name" value="JACALIN_LECTIN"/>
    <property type="match status" value="2"/>
</dbReference>
<evidence type="ECO:0000313" key="3">
    <source>
        <dbReference type="Proteomes" id="UP000030762"/>
    </source>
</evidence>
<organism evidence="2 3">
    <name type="scientific">Saprolegnia diclina (strain VS20)</name>
    <dbReference type="NCBI Taxonomy" id="1156394"/>
    <lineage>
        <taxon>Eukaryota</taxon>
        <taxon>Sar</taxon>
        <taxon>Stramenopiles</taxon>
        <taxon>Oomycota</taxon>
        <taxon>Saprolegniomycetes</taxon>
        <taxon>Saprolegniales</taxon>
        <taxon>Saprolegniaceae</taxon>
        <taxon>Saprolegnia</taxon>
    </lineage>
</organism>
<dbReference type="OMA" id="HEVCINI"/>
<dbReference type="OrthoDB" id="74460at2759"/>
<feature type="domain" description="Jacalin-type lectin" evidence="1">
    <location>
        <begin position="524"/>
        <end position="659"/>
    </location>
</feature>
<protein>
    <recommendedName>
        <fullName evidence="1">Jacalin-type lectin domain-containing protein</fullName>
    </recommendedName>
</protein>
<sequence>MEDEARIEITSADEARYPLKLMEGRFHCSWELPDNVLAEIYVDDQASAWPVTHDGRFKALLALPSIGQHEVCINIAETYHILSMDYAPAPATHHVRVYWASDGSRAEAGLAKVRFFASVLQTAFGALTGSASFSLEVDDHGQPRVHALDAADASHADAAIKALPDYASTLTTTTHLVLLDGPLSDELCTDRYASLVVLGVHNVAQWPESVGSLNKSFLDNDQYTAALSHGLHQLGHAFGLGHTRDGVMALPAGRHAIDHLLSVYTRKPNARVPAYSRAFPDGKLFVNYAGVDTVPGPSPFWHAASHLRLQMSPFVFGAPERVPTMAPKVLWPGPLRGPVGLGGHLPFGSDSRGRSDIAGFLFHADASHVLDIEILSQSALNDLLFAGLSASGNQDMFLLMDHEYILQMDVTVANKGQTIAALRFHTNLRTTRFFGGRGGGLETLTPPPGHHFYSLFGTSSSAGVGSLGAYYTALPPDASRPGAPTSTATSATPIASMADQLLQQFNTLFNLTPPPAPASAASGSFATIGLGSNDGDQDAFVTPRGHLGAILLSCTDAIASLKTLSATEYASKCRDGYYCSDDEHVFSLLPNEVIIQVDVRSSEWIHALRFHTNRRISPWFGGDDGVENAFVCASDACITGFYGSHGHQYLGTLGAYFGPAPQGAPPASISLHPPPTPPSAVRDDALLGVQIDVANGQLALAAVHALAETASLSPSQSLFLLERGEALVQVDVCRRGEDDATIVGLCLHTQTRCSAFYGRLTDVYERFGAPNGQAILAVTMDDASNMQLTFAPLLDCVRPDDLAMTAGVDAGADHLEVVAPDGHFMLVLHQSIGGDLVAVAVVHDQNRSTTPPRSMYYPVSVLQKRVDGPLGDYVLEVVDETGSACRVRVPL</sequence>
<dbReference type="RefSeq" id="XP_008618835.1">
    <property type="nucleotide sequence ID" value="XM_008620613.1"/>
</dbReference>
<dbReference type="Pfam" id="PF01419">
    <property type="entry name" value="Jacalin"/>
    <property type="match status" value="2"/>
</dbReference>
<dbReference type="PANTHER" id="PTHR21054">
    <property type="entry name" value="ZINC METALLOPROTEINASE-RELATED"/>
    <property type="match status" value="1"/>
</dbReference>
<dbReference type="GeneID" id="19955208"/>
<dbReference type="VEuPathDB" id="FungiDB:SDRG_14481"/>
<keyword evidence="3" id="KW-1185">Reference proteome</keyword>
<reference evidence="2 3" key="1">
    <citation type="submission" date="2012-04" db="EMBL/GenBank/DDBJ databases">
        <title>The Genome Sequence of Saprolegnia declina VS20.</title>
        <authorList>
            <consortium name="The Broad Institute Genome Sequencing Platform"/>
            <person name="Russ C."/>
            <person name="Nusbaum C."/>
            <person name="Tyler B."/>
            <person name="van West P."/>
            <person name="Dieguez-Uribeondo J."/>
            <person name="de Bruijn I."/>
            <person name="Tripathy S."/>
            <person name="Jiang R."/>
            <person name="Young S.K."/>
            <person name="Zeng Q."/>
            <person name="Gargeya S."/>
            <person name="Fitzgerald M."/>
            <person name="Haas B."/>
            <person name="Abouelleil A."/>
            <person name="Alvarado L."/>
            <person name="Arachchi H.M."/>
            <person name="Berlin A."/>
            <person name="Chapman S.B."/>
            <person name="Goldberg J."/>
            <person name="Griggs A."/>
            <person name="Gujja S."/>
            <person name="Hansen M."/>
            <person name="Howarth C."/>
            <person name="Imamovic A."/>
            <person name="Larimer J."/>
            <person name="McCowen C."/>
            <person name="Montmayeur A."/>
            <person name="Murphy C."/>
            <person name="Neiman D."/>
            <person name="Pearson M."/>
            <person name="Priest M."/>
            <person name="Roberts A."/>
            <person name="Saif S."/>
            <person name="Shea T."/>
            <person name="Sisk P."/>
            <person name="Sykes S."/>
            <person name="Wortman J."/>
            <person name="Nusbaum C."/>
            <person name="Birren B."/>
        </authorList>
    </citation>
    <scope>NUCLEOTIDE SEQUENCE [LARGE SCALE GENOMIC DNA]</scope>
    <source>
        <strain evidence="2 3">VS20</strain>
    </source>
</reference>
<evidence type="ECO:0000313" key="2">
    <source>
        <dbReference type="EMBL" id="EQC27730.1"/>
    </source>
</evidence>
<dbReference type="InterPro" id="IPR036404">
    <property type="entry name" value="Jacalin-like_lectin_dom_sf"/>
</dbReference>
<accession>T0Q2U8</accession>
<proteinExistence type="predicted"/>
<dbReference type="PANTHER" id="PTHR21054:SF2">
    <property type="entry name" value="MIP04191P"/>
    <property type="match status" value="1"/>
</dbReference>
<dbReference type="InParanoid" id="T0Q2U8"/>
<evidence type="ECO:0000259" key="1">
    <source>
        <dbReference type="PROSITE" id="PS51752"/>
    </source>
</evidence>
<gene>
    <name evidence="2" type="ORF">SDRG_14481</name>
</gene>
<dbReference type="Gene3D" id="2.100.10.30">
    <property type="entry name" value="Jacalin-like lectin domain"/>
    <property type="match status" value="2"/>
</dbReference>
<dbReference type="InterPro" id="IPR053002">
    <property type="entry name" value="Metalloproteinase_M10B"/>
</dbReference>
<dbReference type="SUPFAM" id="SSF51101">
    <property type="entry name" value="Mannose-binding lectins"/>
    <property type="match status" value="2"/>
</dbReference>